<organism evidence="1 2">
    <name type="scientific">Marixanthomonas ophiurae</name>
    <dbReference type="NCBI Taxonomy" id="387659"/>
    <lineage>
        <taxon>Bacteria</taxon>
        <taxon>Pseudomonadati</taxon>
        <taxon>Bacteroidota</taxon>
        <taxon>Flavobacteriia</taxon>
        <taxon>Flavobacteriales</taxon>
        <taxon>Flavobacteriaceae</taxon>
        <taxon>Marixanthomonas</taxon>
    </lineage>
</organism>
<dbReference type="Proteomes" id="UP000261082">
    <property type="component" value="Unassembled WGS sequence"/>
</dbReference>
<keyword evidence="2" id="KW-1185">Reference proteome</keyword>
<protein>
    <submittedName>
        <fullName evidence="1">DUF481 domain-containing protein</fullName>
    </submittedName>
</protein>
<dbReference type="AlphaFoldDB" id="A0A3E1Q9L0"/>
<evidence type="ECO:0000313" key="1">
    <source>
        <dbReference type="EMBL" id="RFN58826.1"/>
    </source>
</evidence>
<dbReference type="RefSeq" id="WP_117157850.1">
    <property type="nucleotide sequence ID" value="NZ_QVID01000001.1"/>
</dbReference>
<name>A0A3E1Q9L0_9FLAO</name>
<proteinExistence type="predicted"/>
<evidence type="ECO:0000313" key="2">
    <source>
        <dbReference type="Proteomes" id="UP000261082"/>
    </source>
</evidence>
<comment type="caution">
    <text evidence="1">The sequence shown here is derived from an EMBL/GenBank/DDBJ whole genome shotgun (WGS) entry which is preliminary data.</text>
</comment>
<dbReference type="InterPro" id="IPR007433">
    <property type="entry name" value="DUF481"/>
</dbReference>
<sequence length="256" mass="29475">MKLSFLFIISVSIVVFFSSEKATSQILNAESLRKVTDTSGYSGSASLDFQLKRNVNDFFTISNNIHLQYKMNKSLILFKNDIDFQKIEGEKLSNSFISHLRYNYKLSSLITWEAFMQGQYNKVNLINFRGLAGTGPRFKLSQLDNYKFYLGSLLMYEYEEVLDGITPIQRDIRGSIYFSFSLYPTEHISIVSTTYYQPQLSKFKDYRISSQSSLLVGLFKNFALKTSYTFTYDAFPAIGIPNSQYDFTTGVAYTFD</sequence>
<dbReference type="OrthoDB" id="5333575at2"/>
<gene>
    <name evidence="1" type="ORF">DZ858_01725</name>
</gene>
<dbReference type="Pfam" id="PF04338">
    <property type="entry name" value="DUF481"/>
    <property type="match status" value="1"/>
</dbReference>
<accession>A0A3E1Q9L0</accession>
<dbReference type="EMBL" id="QVID01000001">
    <property type="protein sequence ID" value="RFN58826.1"/>
    <property type="molecule type" value="Genomic_DNA"/>
</dbReference>
<reference evidence="1 2" key="1">
    <citation type="journal article" date="2007" name="Int. J. Syst. Evol. Microbiol.">
        <title>Marixanthomonas ophiurae gen. nov., sp. nov., a marine bacterium of the family Flavobacteriaceae isolated from a deep-sea brittle star.</title>
        <authorList>
            <person name="Romanenko L.A."/>
            <person name="Uchino M."/>
            <person name="Frolova G.M."/>
            <person name="Mikhailov V.V."/>
        </authorList>
    </citation>
    <scope>NUCLEOTIDE SEQUENCE [LARGE SCALE GENOMIC DNA]</scope>
    <source>
        <strain evidence="1 2">KMM 3046</strain>
    </source>
</reference>